<evidence type="ECO:0008006" key="5">
    <source>
        <dbReference type="Google" id="ProtNLM"/>
    </source>
</evidence>
<evidence type="ECO:0000256" key="1">
    <source>
        <dbReference type="SAM" id="MobiDB-lite"/>
    </source>
</evidence>
<dbReference type="Gene3D" id="2.120.10.30">
    <property type="entry name" value="TolB, C-terminal domain"/>
    <property type="match status" value="1"/>
</dbReference>
<dbReference type="EMBL" id="CAJNYV010004237">
    <property type="protein sequence ID" value="CAF3657493.1"/>
    <property type="molecule type" value="Genomic_DNA"/>
</dbReference>
<comment type="caution">
    <text evidence="3">The sequence shown here is derived from an EMBL/GenBank/DDBJ whole genome shotgun (WGS) entry which is preliminary data.</text>
</comment>
<evidence type="ECO:0000313" key="3">
    <source>
        <dbReference type="EMBL" id="CAF4789830.1"/>
    </source>
</evidence>
<reference evidence="3" key="1">
    <citation type="submission" date="2021-02" db="EMBL/GenBank/DDBJ databases">
        <authorList>
            <person name="Nowell W R."/>
        </authorList>
    </citation>
    <scope>NUCLEOTIDE SEQUENCE</scope>
</reference>
<sequence>MYICDKNNNRILCWAPNACAGDCITGCSMTVGAIFNQLNSSFSIAFDSQGSLYVSDTGNNRAQKFLVCNNEFPPPPPPPPPPRQPTVPQYQA</sequence>
<feature type="region of interest" description="Disordered" evidence="1">
    <location>
        <begin position="69"/>
        <end position="92"/>
    </location>
</feature>
<dbReference type="Proteomes" id="UP000663865">
    <property type="component" value="Unassembled WGS sequence"/>
</dbReference>
<evidence type="ECO:0000313" key="2">
    <source>
        <dbReference type="EMBL" id="CAF3657493.1"/>
    </source>
</evidence>
<dbReference type="InterPro" id="IPR011042">
    <property type="entry name" value="6-blade_b-propeller_TolB-like"/>
</dbReference>
<name>A0A821NRT3_9BILA</name>
<feature type="compositionally biased region" description="Pro residues" evidence="1">
    <location>
        <begin position="72"/>
        <end position="85"/>
    </location>
</feature>
<evidence type="ECO:0000313" key="4">
    <source>
        <dbReference type="Proteomes" id="UP000663838"/>
    </source>
</evidence>
<accession>A0A821NRT3</accession>
<protein>
    <recommendedName>
        <fullName evidence="5">NHL repeat-containing protein</fullName>
    </recommendedName>
</protein>
<dbReference type="Proteomes" id="UP000663838">
    <property type="component" value="Unassembled WGS sequence"/>
</dbReference>
<dbReference type="EMBL" id="CAJOBS010002087">
    <property type="protein sequence ID" value="CAF4789830.1"/>
    <property type="molecule type" value="Genomic_DNA"/>
</dbReference>
<proteinExistence type="predicted"/>
<organism evidence="3 4">
    <name type="scientific">Rotaria socialis</name>
    <dbReference type="NCBI Taxonomy" id="392032"/>
    <lineage>
        <taxon>Eukaryota</taxon>
        <taxon>Metazoa</taxon>
        <taxon>Spiralia</taxon>
        <taxon>Gnathifera</taxon>
        <taxon>Rotifera</taxon>
        <taxon>Eurotatoria</taxon>
        <taxon>Bdelloidea</taxon>
        <taxon>Philodinida</taxon>
        <taxon>Philodinidae</taxon>
        <taxon>Rotaria</taxon>
    </lineage>
</organism>
<dbReference type="AlphaFoldDB" id="A0A821NRT3"/>
<gene>
    <name evidence="2" type="ORF">KIK155_LOCUS23829</name>
    <name evidence="3" type="ORF">TOA249_LOCUS22671</name>
</gene>
<dbReference type="SUPFAM" id="SSF101898">
    <property type="entry name" value="NHL repeat"/>
    <property type="match status" value="1"/>
</dbReference>